<keyword evidence="1" id="KW-0732">Signal</keyword>
<dbReference type="Proteomes" id="UP000502260">
    <property type="component" value="Chromosome"/>
</dbReference>
<organism evidence="2 3">
    <name type="scientific">Sulfurimicrobium lacus</name>
    <dbReference type="NCBI Taxonomy" id="2715678"/>
    <lineage>
        <taxon>Bacteria</taxon>
        <taxon>Pseudomonadati</taxon>
        <taxon>Pseudomonadota</taxon>
        <taxon>Betaproteobacteria</taxon>
        <taxon>Nitrosomonadales</taxon>
        <taxon>Sulfuricellaceae</taxon>
        <taxon>Sulfurimicrobium</taxon>
    </lineage>
</organism>
<dbReference type="EMBL" id="AP022853">
    <property type="protein sequence ID" value="BCB26745.1"/>
    <property type="molecule type" value="Genomic_DNA"/>
</dbReference>
<evidence type="ECO:0008006" key="4">
    <source>
        <dbReference type="Google" id="ProtNLM"/>
    </source>
</evidence>
<protein>
    <recommendedName>
        <fullName evidence="4">Nucleotide-binding protein</fullName>
    </recommendedName>
</protein>
<dbReference type="KEGG" id="slac:SKTS_16310"/>
<feature type="chain" id="PRO_5026154198" description="Nucleotide-binding protein" evidence="1">
    <location>
        <begin position="19"/>
        <end position="229"/>
    </location>
</feature>
<evidence type="ECO:0000313" key="2">
    <source>
        <dbReference type="EMBL" id="BCB26745.1"/>
    </source>
</evidence>
<feature type="signal peptide" evidence="1">
    <location>
        <begin position="1"/>
        <end position="18"/>
    </location>
</feature>
<accession>A0A6F8VDA6</accession>
<reference evidence="3" key="1">
    <citation type="submission" date="2020-03" db="EMBL/GenBank/DDBJ databases">
        <title>Complete genome sequence of sulfur-oxidizing bacterium skT11.</title>
        <authorList>
            <person name="Kanda M."/>
            <person name="Kojima H."/>
            <person name="Fukui M."/>
        </authorList>
    </citation>
    <scope>NUCLEOTIDE SEQUENCE [LARGE SCALE GENOMIC DNA]</scope>
    <source>
        <strain evidence="3">skT11</strain>
    </source>
</reference>
<dbReference type="RefSeq" id="WP_173063089.1">
    <property type="nucleotide sequence ID" value="NZ_AP022853.1"/>
</dbReference>
<evidence type="ECO:0000256" key="1">
    <source>
        <dbReference type="SAM" id="SignalP"/>
    </source>
</evidence>
<gene>
    <name evidence="2" type="ORF">SKTS_16310</name>
</gene>
<evidence type="ECO:0000313" key="3">
    <source>
        <dbReference type="Proteomes" id="UP000502260"/>
    </source>
</evidence>
<keyword evidence="3" id="KW-1185">Reference proteome</keyword>
<sequence>MKAFLTICMIAAAPFVWAGEPPAHSPAAAAAVKGEVLEVKEVENYSYLRLKTRDGETWAAVNKTQVRKGSEVTIENVMVMHNFESKSLKKTFPTILFGTLGGAGNYVSTAHAGLANPADSADVRVPKASGANARTVAEIMTKSAELKNKPVVVRGKVVKYNPNIMGKNWVHLRDGSGSAADKTNDVLVTTMSQAKAGDIVTAKGIVRTDKDFGSGYSYRVLVEDATLQP</sequence>
<name>A0A6F8VDA6_9PROT</name>
<proteinExistence type="predicted"/>
<dbReference type="AlphaFoldDB" id="A0A6F8VDA6"/>